<feature type="domain" description="IraD/Gp25-like" evidence="1">
    <location>
        <begin position="45"/>
        <end position="125"/>
    </location>
</feature>
<dbReference type="Gene3D" id="3.10.450.40">
    <property type="match status" value="1"/>
</dbReference>
<gene>
    <name evidence="2" type="ORF">ACFO5S_03970</name>
</gene>
<keyword evidence="3" id="KW-1185">Reference proteome</keyword>
<evidence type="ECO:0000313" key="3">
    <source>
        <dbReference type="Proteomes" id="UP001595935"/>
    </source>
</evidence>
<proteinExistence type="predicted"/>
<accession>A0ABV9PAS0</accession>
<dbReference type="Pfam" id="PF04965">
    <property type="entry name" value="GPW_gp25"/>
    <property type="match status" value="1"/>
</dbReference>
<name>A0ABV9PAS0_9FLAO</name>
<evidence type="ECO:0000313" key="2">
    <source>
        <dbReference type="EMBL" id="MFC4746582.1"/>
    </source>
</evidence>
<comment type="caution">
    <text evidence="2">The sequence shown here is derived from an EMBL/GenBank/DDBJ whole genome shotgun (WGS) entry which is preliminary data.</text>
</comment>
<protein>
    <submittedName>
        <fullName evidence="2">GPW/gp25 family protein</fullName>
    </submittedName>
</protein>
<organism evidence="2 3">
    <name type="scientific">Flavobacterium branchiicola</name>
    <dbReference type="NCBI Taxonomy" id="1114875"/>
    <lineage>
        <taxon>Bacteria</taxon>
        <taxon>Pseudomonadati</taxon>
        <taxon>Bacteroidota</taxon>
        <taxon>Flavobacteriia</taxon>
        <taxon>Flavobacteriales</taxon>
        <taxon>Flavobacteriaceae</taxon>
        <taxon>Flavobacterium</taxon>
    </lineage>
</organism>
<sequence>MVKIPKAVIFTQNEFNFFGKMKYLKYPVNFKSLLRGSQEHFCKIDESIAYNIMMIITTSFGEIPETPSYGTIIWDLEFNQHIKKRDWEDLVRKSLYDSINEFEKRLILSEVSISLDEINDKELGSSIRRKANIVVKGSIIESLIPFNFHTKLNISPISQ</sequence>
<dbReference type="InterPro" id="IPR007048">
    <property type="entry name" value="IraD/Gp25-like"/>
</dbReference>
<dbReference type="Proteomes" id="UP001595935">
    <property type="component" value="Unassembled WGS sequence"/>
</dbReference>
<evidence type="ECO:0000259" key="1">
    <source>
        <dbReference type="Pfam" id="PF04965"/>
    </source>
</evidence>
<dbReference type="RefSeq" id="WP_246522186.1">
    <property type="nucleotide sequence ID" value="NZ_JAGYWA010000002.1"/>
</dbReference>
<reference evidence="3" key="1">
    <citation type="journal article" date="2019" name="Int. J. Syst. Evol. Microbiol.">
        <title>The Global Catalogue of Microorganisms (GCM) 10K type strain sequencing project: providing services to taxonomists for standard genome sequencing and annotation.</title>
        <authorList>
            <consortium name="The Broad Institute Genomics Platform"/>
            <consortium name="The Broad Institute Genome Sequencing Center for Infectious Disease"/>
            <person name="Wu L."/>
            <person name="Ma J."/>
        </authorList>
    </citation>
    <scope>NUCLEOTIDE SEQUENCE [LARGE SCALE GENOMIC DNA]</scope>
    <source>
        <strain evidence="3">WYCCWR 13023</strain>
    </source>
</reference>
<dbReference type="EMBL" id="JBHSGV010000002">
    <property type="protein sequence ID" value="MFC4746582.1"/>
    <property type="molecule type" value="Genomic_DNA"/>
</dbReference>
<dbReference type="SUPFAM" id="SSF160719">
    <property type="entry name" value="gpW/gp25-like"/>
    <property type="match status" value="1"/>
</dbReference>